<organism evidence="2 3">
    <name type="scientific">Aquitalea magnusonii</name>
    <dbReference type="NCBI Taxonomy" id="332411"/>
    <lineage>
        <taxon>Bacteria</taxon>
        <taxon>Pseudomonadati</taxon>
        <taxon>Pseudomonadota</taxon>
        <taxon>Betaproteobacteria</taxon>
        <taxon>Neisseriales</taxon>
        <taxon>Chromobacteriaceae</taxon>
        <taxon>Aquitalea</taxon>
    </lineage>
</organism>
<dbReference type="Pfam" id="PF03358">
    <property type="entry name" value="FMN_red"/>
    <property type="match status" value="1"/>
</dbReference>
<name>A0A318J4Q7_9NEIS</name>
<sequence length="152" mass="16528">MKQLLIVYASQTGHTLQLVDALCLPLLPLCAELHIHRLPAAEAGLDDLLAADAIVLATPENFGYMAGKVKDFFDRTYYPAQGKTEGLPYLMLVSAGNDGLGALQAMRRIACGYGWKEVLPPLLAQGEVLPQHRERAMELGELLAAGMLVGRW</sequence>
<dbReference type="EMBL" id="QJKC01000018">
    <property type="protein sequence ID" value="PXX42764.1"/>
    <property type="molecule type" value="Genomic_DNA"/>
</dbReference>
<evidence type="ECO:0000259" key="1">
    <source>
        <dbReference type="Pfam" id="PF03358"/>
    </source>
</evidence>
<proteinExistence type="predicted"/>
<dbReference type="InterPro" id="IPR005025">
    <property type="entry name" value="FMN_Rdtase-like_dom"/>
</dbReference>
<evidence type="ECO:0000313" key="2">
    <source>
        <dbReference type="EMBL" id="PXX42764.1"/>
    </source>
</evidence>
<dbReference type="AlphaFoldDB" id="A0A318J4Q7"/>
<dbReference type="GO" id="GO:0016491">
    <property type="term" value="F:oxidoreductase activity"/>
    <property type="evidence" value="ECO:0007669"/>
    <property type="project" value="InterPro"/>
</dbReference>
<dbReference type="Gene3D" id="3.40.50.360">
    <property type="match status" value="1"/>
</dbReference>
<protein>
    <submittedName>
        <fullName evidence="2">NADPH-dependent FMN reductase</fullName>
    </submittedName>
</protein>
<dbReference type="Proteomes" id="UP000248395">
    <property type="component" value="Unassembled WGS sequence"/>
</dbReference>
<comment type="caution">
    <text evidence="2">The sequence shown here is derived from an EMBL/GenBank/DDBJ whole genome shotgun (WGS) entry which is preliminary data.</text>
</comment>
<gene>
    <name evidence="2" type="ORF">DFR38_11845</name>
</gene>
<feature type="domain" description="NADPH-dependent FMN reductase-like" evidence="1">
    <location>
        <begin position="13"/>
        <end position="116"/>
    </location>
</feature>
<reference evidence="2 3" key="1">
    <citation type="submission" date="2018-05" db="EMBL/GenBank/DDBJ databases">
        <title>Genomic Encyclopedia of Type Strains, Phase IV (KMG-IV): sequencing the most valuable type-strain genomes for metagenomic binning, comparative biology and taxonomic classification.</title>
        <authorList>
            <person name="Goeker M."/>
        </authorList>
    </citation>
    <scope>NUCLEOTIDE SEQUENCE [LARGE SCALE GENOMIC DNA]</scope>
    <source>
        <strain evidence="2 3">DSM 25134</strain>
    </source>
</reference>
<dbReference type="SUPFAM" id="SSF52218">
    <property type="entry name" value="Flavoproteins"/>
    <property type="match status" value="1"/>
</dbReference>
<dbReference type="RefSeq" id="WP_059285252.1">
    <property type="nucleotide sequence ID" value="NZ_QJKC01000018.1"/>
</dbReference>
<dbReference type="InterPro" id="IPR029039">
    <property type="entry name" value="Flavoprotein-like_sf"/>
</dbReference>
<dbReference type="OrthoDB" id="5736081at2"/>
<evidence type="ECO:0000313" key="3">
    <source>
        <dbReference type="Proteomes" id="UP000248395"/>
    </source>
</evidence>
<keyword evidence="3" id="KW-1185">Reference proteome</keyword>
<accession>A0A318J4Q7</accession>